<sequence length="642" mass="69222">MKDAILSTARDCPPLLIGCGVGFGLGSALHLQNIRLIVAVIACVGVALVLHYRIPLARRLMAMATVVMLVVALGHGSLHTTAILGAGAALWMTVRAGYRRYRRERASAPPGRSPSSAQSSATQRDAGQVSAQHAYSLDDRVLRARFGFDAITGMADVKARLLNVAREILTHPEQARNGILLSGEPGNGKTMFAEALAGELGIPFFSISYQDIASKWINETPERVKAAFAQAARLRQAVFLIDEMDGFIKSRSDQTHSMDRDLTNTMLTEMVRLRGTSIVLVAATNDIAWLDVAAIREGRFDFNVEVPPPDLPAREAILKRSVGKALGPNALDQSALRSLAGRWAGFSAARLMAVGPQLADMRTEGLFGKGPVSFDIAMQAMRRIQGSKGQLPEGVKAIDEIIMPDGSRDDLKRLTRRLKNVHRMEQLGGALPRGVLFYGPPGTGKTQAAMALAKTSDWAFLKTTGAELLGSHAAWNKLYREAKNLRPCILLIDEADDVLGDRRLSSVAPLTNRILASIDGADGRVPDVLVIAVTNHPEALDQAVLRGGRLEQKIRFEVPSREVLAAYIRIHLKRKAGETFAISRHTVECLIAGLAGCSIADTDTALQRVIDEAVARHIDDGSTTITTADVRAALSTLAVSNV</sequence>
<dbReference type="EMBL" id="FNDI01000005">
    <property type="protein sequence ID" value="SDH55796.1"/>
    <property type="molecule type" value="Genomic_DNA"/>
</dbReference>
<feature type="domain" description="AAA+ ATPase" evidence="4">
    <location>
        <begin position="431"/>
        <end position="560"/>
    </location>
</feature>
<keyword evidence="3" id="KW-0472">Membrane</keyword>
<feature type="transmembrane region" description="Helical" evidence="3">
    <location>
        <begin position="66"/>
        <end position="92"/>
    </location>
</feature>
<name>A0A7Z7FG53_9BURK</name>
<dbReference type="InterPro" id="IPR003959">
    <property type="entry name" value="ATPase_AAA_core"/>
</dbReference>
<dbReference type="AlphaFoldDB" id="A0A7Z7FG53"/>
<keyword evidence="3" id="KW-1133">Transmembrane helix</keyword>
<protein>
    <submittedName>
        <fullName evidence="5">Transitional endoplasmic reticulum ATPase</fullName>
    </submittedName>
</protein>
<evidence type="ECO:0000313" key="5">
    <source>
        <dbReference type="EMBL" id="SDH55796.1"/>
    </source>
</evidence>
<dbReference type="PANTHER" id="PTHR23076:SF37">
    <property type="entry name" value="ATP-DEPENDENT ZINC METALLOPROTEASE FTSH 4, MITOCHONDRIAL"/>
    <property type="match status" value="1"/>
</dbReference>
<feature type="region of interest" description="Disordered" evidence="2">
    <location>
        <begin position="104"/>
        <end position="126"/>
    </location>
</feature>
<comment type="similarity">
    <text evidence="1">Belongs to the AAA ATPase family.</text>
</comment>
<dbReference type="GO" id="GO:0004176">
    <property type="term" value="F:ATP-dependent peptidase activity"/>
    <property type="evidence" value="ECO:0007669"/>
    <property type="project" value="TreeGrafter"/>
</dbReference>
<feature type="transmembrane region" description="Helical" evidence="3">
    <location>
        <begin position="12"/>
        <end position="30"/>
    </location>
</feature>
<organism evidence="5 6">
    <name type="scientific">Paraburkholderia steynii</name>
    <dbReference type="NCBI Taxonomy" id="1245441"/>
    <lineage>
        <taxon>Bacteria</taxon>
        <taxon>Pseudomonadati</taxon>
        <taxon>Pseudomonadota</taxon>
        <taxon>Betaproteobacteria</taxon>
        <taxon>Burkholderiales</taxon>
        <taxon>Burkholderiaceae</taxon>
        <taxon>Paraburkholderia</taxon>
    </lineage>
</organism>
<gene>
    <name evidence="5" type="ORF">SAMN04487926_105289</name>
</gene>
<accession>A0A7Z7FG53</accession>
<feature type="compositionally biased region" description="Low complexity" evidence="2">
    <location>
        <begin position="107"/>
        <end position="121"/>
    </location>
</feature>
<dbReference type="InterPro" id="IPR003960">
    <property type="entry name" value="ATPase_AAA_CS"/>
</dbReference>
<dbReference type="SUPFAM" id="SSF52540">
    <property type="entry name" value="P-loop containing nucleoside triphosphate hydrolases"/>
    <property type="match status" value="2"/>
</dbReference>
<dbReference type="GO" id="GO:0016887">
    <property type="term" value="F:ATP hydrolysis activity"/>
    <property type="evidence" value="ECO:0007669"/>
    <property type="project" value="InterPro"/>
</dbReference>
<evidence type="ECO:0000256" key="3">
    <source>
        <dbReference type="SAM" id="Phobius"/>
    </source>
</evidence>
<dbReference type="CDD" id="cd19481">
    <property type="entry name" value="RecA-like_protease"/>
    <property type="match status" value="2"/>
</dbReference>
<feature type="domain" description="AAA+ ATPase" evidence="4">
    <location>
        <begin position="175"/>
        <end position="310"/>
    </location>
</feature>
<evidence type="ECO:0000256" key="1">
    <source>
        <dbReference type="RuleBase" id="RU003651"/>
    </source>
</evidence>
<dbReference type="PANTHER" id="PTHR23076">
    <property type="entry name" value="METALLOPROTEASE M41 FTSH"/>
    <property type="match status" value="1"/>
</dbReference>
<feature type="transmembrane region" description="Helical" evidence="3">
    <location>
        <begin position="36"/>
        <end position="54"/>
    </location>
</feature>
<dbReference type="PROSITE" id="PS00674">
    <property type="entry name" value="AAA"/>
    <property type="match status" value="1"/>
</dbReference>
<dbReference type="InterPro" id="IPR003593">
    <property type="entry name" value="AAA+_ATPase"/>
</dbReference>
<keyword evidence="6" id="KW-1185">Reference proteome</keyword>
<evidence type="ECO:0000313" key="6">
    <source>
        <dbReference type="Proteomes" id="UP000198900"/>
    </source>
</evidence>
<dbReference type="GO" id="GO:0005524">
    <property type="term" value="F:ATP binding"/>
    <property type="evidence" value="ECO:0007669"/>
    <property type="project" value="UniProtKB-KW"/>
</dbReference>
<dbReference type="InterPro" id="IPR027417">
    <property type="entry name" value="P-loop_NTPase"/>
</dbReference>
<keyword evidence="3" id="KW-0812">Transmembrane</keyword>
<evidence type="ECO:0000256" key="2">
    <source>
        <dbReference type="SAM" id="MobiDB-lite"/>
    </source>
</evidence>
<keyword evidence="1" id="KW-0067">ATP-binding</keyword>
<dbReference type="Proteomes" id="UP000198900">
    <property type="component" value="Unassembled WGS sequence"/>
</dbReference>
<evidence type="ECO:0000259" key="4">
    <source>
        <dbReference type="SMART" id="SM00382"/>
    </source>
</evidence>
<dbReference type="Pfam" id="PF00004">
    <property type="entry name" value="AAA"/>
    <property type="match status" value="2"/>
</dbReference>
<dbReference type="Gene3D" id="3.40.50.300">
    <property type="entry name" value="P-loop containing nucleotide triphosphate hydrolases"/>
    <property type="match status" value="2"/>
</dbReference>
<dbReference type="SMART" id="SM00382">
    <property type="entry name" value="AAA"/>
    <property type="match status" value="2"/>
</dbReference>
<proteinExistence type="inferred from homology"/>
<dbReference type="RefSeq" id="WP_091778069.1">
    <property type="nucleotide sequence ID" value="NZ_FNDI01000005.1"/>
</dbReference>
<dbReference type="Gene3D" id="1.10.8.60">
    <property type="match status" value="2"/>
</dbReference>
<dbReference type="GO" id="GO:0006508">
    <property type="term" value="P:proteolysis"/>
    <property type="evidence" value="ECO:0007669"/>
    <property type="project" value="TreeGrafter"/>
</dbReference>
<dbReference type="GO" id="GO:0045037">
    <property type="term" value="P:protein import into chloroplast stroma"/>
    <property type="evidence" value="ECO:0007669"/>
    <property type="project" value="TreeGrafter"/>
</dbReference>
<keyword evidence="1" id="KW-0547">Nucleotide-binding</keyword>
<comment type="caution">
    <text evidence="5">The sequence shown here is derived from an EMBL/GenBank/DDBJ whole genome shotgun (WGS) entry which is preliminary data.</text>
</comment>
<reference evidence="5" key="1">
    <citation type="submission" date="2016-10" db="EMBL/GenBank/DDBJ databases">
        <authorList>
            <person name="Varghese N."/>
            <person name="Submissions S."/>
        </authorList>
    </citation>
    <scope>NUCLEOTIDE SEQUENCE [LARGE SCALE GENOMIC DNA]</scope>
    <source>
        <strain evidence="5">YR281</strain>
    </source>
</reference>